<dbReference type="InterPro" id="IPR010982">
    <property type="entry name" value="Lambda_DNA-bd_dom_sf"/>
</dbReference>
<dbReference type="PANTHER" id="PTHR30146:SF33">
    <property type="entry name" value="TRANSCRIPTIONAL REGULATOR"/>
    <property type="match status" value="1"/>
</dbReference>
<dbReference type="GO" id="GO:0003700">
    <property type="term" value="F:DNA-binding transcription factor activity"/>
    <property type="evidence" value="ECO:0007669"/>
    <property type="project" value="TreeGrafter"/>
</dbReference>
<sequence length="365" mass="39148">MTKPPTPTPTRSAPTMNDVARAANVSKMTVSRALRGDRIAPETKARILAEIDRLHYVPHAAAGALASRRSGFVAVIVPSIDNANFAETVRGLEAELRAAGLDLLLGTTEYRIGREDELVQTMMRHRPEGIVLTGGVHTSRVADRLARSGIPVVETWDLPATPIGHVVGFSNRAAGAMMTEHLAAIGRRRIAFLGGASPRDPRGEARKHGYLEALVRLGLGPPRTLRYGLPPLSMHHGAAGLARTIARWPDIDGLVCASDPIAFGAISECQRRRIAVPQTIAIGGFGDFEIARCSHPGITTIAVEAAQIGQRAGAILRTVIEALRRGEACPATIDETSMSLEVRGSTVGEREGKDFFFGKKKQKTF</sequence>
<accession>A0A8G2FHQ6</accession>
<dbReference type="Gene3D" id="3.40.50.2300">
    <property type="match status" value="2"/>
</dbReference>
<dbReference type="CDD" id="cd01392">
    <property type="entry name" value="HTH_LacI"/>
    <property type="match status" value="1"/>
</dbReference>
<evidence type="ECO:0000313" key="6">
    <source>
        <dbReference type="Proteomes" id="UP000186308"/>
    </source>
</evidence>
<evidence type="ECO:0000313" key="5">
    <source>
        <dbReference type="EMBL" id="SIR31929.1"/>
    </source>
</evidence>
<dbReference type="Proteomes" id="UP000186308">
    <property type="component" value="Unassembled WGS sequence"/>
</dbReference>
<evidence type="ECO:0000256" key="2">
    <source>
        <dbReference type="ARBA" id="ARBA00023125"/>
    </source>
</evidence>
<evidence type="ECO:0000256" key="1">
    <source>
        <dbReference type="ARBA" id="ARBA00023015"/>
    </source>
</evidence>
<feature type="domain" description="HTH lacI-type" evidence="4">
    <location>
        <begin position="14"/>
        <end position="67"/>
    </location>
</feature>
<dbReference type="PROSITE" id="PS00356">
    <property type="entry name" value="HTH_LACI_1"/>
    <property type="match status" value="1"/>
</dbReference>
<proteinExistence type="predicted"/>
<dbReference type="InterPro" id="IPR000843">
    <property type="entry name" value="HTH_LacI"/>
</dbReference>
<dbReference type="PROSITE" id="PS50932">
    <property type="entry name" value="HTH_LACI_2"/>
    <property type="match status" value="1"/>
</dbReference>
<name>A0A8G2FHQ6_ACIRU</name>
<reference evidence="5 6" key="1">
    <citation type="submission" date="2017-01" db="EMBL/GenBank/DDBJ databases">
        <authorList>
            <person name="Varghese N."/>
            <person name="Submissions S."/>
        </authorList>
    </citation>
    <scope>NUCLEOTIDE SEQUENCE [LARGE SCALE GENOMIC DNA]</scope>
    <source>
        <strain evidence="5 6">ATCC 35905</strain>
    </source>
</reference>
<keyword evidence="6" id="KW-1185">Reference proteome</keyword>
<protein>
    <submittedName>
        <fullName evidence="5">Transcriptional regulator, LacI family</fullName>
    </submittedName>
</protein>
<dbReference type="SMART" id="SM00354">
    <property type="entry name" value="HTH_LACI"/>
    <property type="match status" value="1"/>
</dbReference>
<dbReference type="SUPFAM" id="SSF47413">
    <property type="entry name" value="lambda repressor-like DNA-binding domains"/>
    <property type="match status" value="1"/>
</dbReference>
<dbReference type="CDD" id="cd01575">
    <property type="entry name" value="PBP1_GntR"/>
    <property type="match status" value="1"/>
</dbReference>
<keyword evidence="1" id="KW-0805">Transcription regulation</keyword>
<dbReference type="Pfam" id="PF13377">
    <property type="entry name" value="Peripla_BP_3"/>
    <property type="match status" value="1"/>
</dbReference>
<dbReference type="AlphaFoldDB" id="A0A8G2FHQ6"/>
<keyword evidence="3" id="KW-0804">Transcription</keyword>
<dbReference type="PANTHER" id="PTHR30146">
    <property type="entry name" value="LACI-RELATED TRANSCRIPTIONAL REPRESSOR"/>
    <property type="match status" value="1"/>
</dbReference>
<gene>
    <name evidence="5" type="ORF">SAMN05421828_12436</name>
</gene>
<evidence type="ECO:0000259" key="4">
    <source>
        <dbReference type="PROSITE" id="PS50932"/>
    </source>
</evidence>
<dbReference type="EMBL" id="FTNE01000024">
    <property type="protein sequence ID" value="SIR31929.1"/>
    <property type="molecule type" value="Genomic_DNA"/>
</dbReference>
<evidence type="ECO:0000256" key="3">
    <source>
        <dbReference type="ARBA" id="ARBA00023163"/>
    </source>
</evidence>
<dbReference type="GO" id="GO:0000976">
    <property type="term" value="F:transcription cis-regulatory region binding"/>
    <property type="evidence" value="ECO:0007669"/>
    <property type="project" value="TreeGrafter"/>
</dbReference>
<dbReference type="InterPro" id="IPR046335">
    <property type="entry name" value="LacI/GalR-like_sensor"/>
</dbReference>
<dbReference type="InterPro" id="IPR028082">
    <property type="entry name" value="Peripla_BP_I"/>
</dbReference>
<dbReference type="Gene3D" id="1.10.260.40">
    <property type="entry name" value="lambda repressor-like DNA-binding domains"/>
    <property type="match status" value="1"/>
</dbReference>
<dbReference type="Pfam" id="PF00356">
    <property type="entry name" value="LacI"/>
    <property type="match status" value="1"/>
</dbReference>
<comment type="caution">
    <text evidence="5">The sequence shown here is derived from an EMBL/GenBank/DDBJ whole genome shotgun (WGS) entry which is preliminary data.</text>
</comment>
<keyword evidence="2" id="KW-0238">DNA-binding</keyword>
<organism evidence="5 6">
    <name type="scientific">Acidiphilium rubrum</name>
    <dbReference type="NCBI Taxonomy" id="526"/>
    <lineage>
        <taxon>Bacteria</taxon>
        <taxon>Pseudomonadati</taxon>
        <taxon>Pseudomonadota</taxon>
        <taxon>Alphaproteobacteria</taxon>
        <taxon>Acetobacterales</taxon>
        <taxon>Acidocellaceae</taxon>
        <taxon>Acidiphilium</taxon>
    </lineage>
</organism>
<dbReference type="SUPFAM" id="SSF53822">
    <property type="entry name" value="Periplasmic binding protein-like I"/>
    <property type="match status" value="1"/>
</dbReference>
<dbReference type="RefSeq" id="WP_076454674.1">
    <property type="nucleotide sequence ID" value="NZ_FTNE01000024.1"/>
</dbReference>